<keyword evidence="2" id="KW-0238">DNA-binding</keyword>
<keyword evidence="5" id="KW-1185">Reference proteome</keyword>
<comment type="caution">
    <text evidence="4">The sequence shown here is derived from an EMBL/GenBank/DDBJ whole genome shotgun (WGS) entry which is preliminary data.</text>
</comment>
<dbReference type="RefSeq" id="WP_171651422.1">
    <property type="nucleotide sequence ID" value="NZ_WHOD01000045.1"/>
</dbReference>
<dbReference type="InterPro" id="IPR036388">
    <property type="entry name" value="WH-like_DNA-bd_sf"/>
</dbReference>
<feature type="domain" description="Z-binding" evidence="3">
    <location>
        <begin position="13"/>
        <end position="84"/>
    </location>
</feature>
<evidence type="ECO:0000256" key="2">
    <source>
        <dbReference type="ARBA" id="ARBA00023125"/>
    </source>
</evidence>
<evidence type="ECO:0000313" key="4">
    <source>
        <dbReference type="EMBL" id="NOU93219.1"/>
    </source>
</evidence>
<accession>A0A972JY66</accession>
<dbReference type="SUPFAM" id="SSF46785">
    <property type="entry name" value="Winged helix' DNA-binding domain"/>
    <property type="match status" value="1"/>
</dbReference>
<dbReference type="SMART" id="SM00550">
    <property type="entry name" value="Zalpha"/>
    <property type="match status" value="1"/>
</dbReference>
<dbReference type="PANTHER" id="PTHR38600">
    <property type="entry name" value="TRANSCRIPTIONAL REGULATORY PROTEIN"/>
    <property type="match status" value="1"/>
</dbReference>
<reference evidence="4" key="1">
    <citation type="submission" date="2019-10" db="EMBL/GenBank/DDBJ databases">
        <title>Description of Paenibacillus glebae sp. nov.</title>
        <authorList>
            <person name="Carlier A."/>
            <person name="Qi S."/>
        </authorList>
    </citation>
    <scope>NUCLEOTIDE SEQUENCE</scope>
    <source>
        <strain evidence="4">LMG 31456</strain>
    </source>
</reference>
<evidence type="ECO:0000313" key="5">
    <source>
        <dbReference type="Proteomes" id="UP000641588"/>
    </source>
</evidence>
<dbReference type="AlphaFoldDB" id="A0A972JY66"/>
<dbReference type="Proteomes" id="UP000641588">
    <property type="component" value="Unassembled WGS sequence"/>
</dbReference>
<keyword evidence="1" id="KW-0694">RNA-binding</keyword>
<dbReference type="GO" id="GO:0043565">
    <property type="term" value="F:sequence-specific DNA binding"/>
    <property type="evidence" value="ECO:0007669"/>
    <property type="project" value="InterPro"/>
</dbReference>
<dbReference type="Gene3D" id="1.10.10.10">
    <property type="entry name" value="Winged helix-like DNA-binding domain superfamily/Winged helix DNA-binding domain"/>
    <property type="match status" value="1"/>
</dbReference>
<dbReference type="GO" id="GO:0003723">
    <property type="term" value="F:RNA binding"/>
    <property type="evidence" value="ECO:0007669"/>
    <property type="project" value="UniProtKB-KW"/>
</dbReference>
<organism evidence="4 5">
    <name type="scientific">Paenibacillus foliorum</name>
    <dbReference type="NCBI Taxonomy" id="2654974"/>
    <lineage>
        <taxon>Bacteria</taxon>
        <taxon>Bacillati</taxon>
        <taxon>Bacillota</taxon>
        <taxon>Bacilli</taxon>
        <taxon>Bacillales</taxon>
        <taxon>Paenibacillaceae</taxon>
        <taxon>Paenibacillus</taxon>
    </lineage>
</organism>
<dbReference type="PANTHER" id="PTHR38600:SF2">
    <property type="entry name" value="SLL0088 PROTEIN"/>
    <property type="match status" value="1"/>
</dbReference>
<dbReference type="InterPro" id="IPR042371">
    <property type="entry name" value="Z_dom"/>
</dbReference>
<evidence type="ECO:0000259" key="3">
    <source>
        <dbReference type="SMART" id="SM00550"/>
    </source>
</evidence>
<sequence>MKKESQGREQGKEIHAERTSRAIVKLLKQEGRMDALQLAKQLGVSRMAVRQHLYQLEDQKLVSFDEEARSMGRPAKMWKLTSEANRLFPDGHAELTVHLIESVREAFGEEGLEKLLDIRNRKMVIEYQLRAPMSLTLEEKLKALAQKRTSEGYMAEVIENPDRTFYFIEKHCPICEAASSCSGICSKELSVLQQVLGIDVEVIRSEHLLAGGNRCVYTIKTIN</sequence>
<dbReference type="CDD" id="cd00090">
    <property type="entry name" value="HTH_ARSR"/>
    <property type="match status" value="1"/>
</dbReference>
<dbReference type="InterPro" id="IPR036390">
    <property type="entry name" value="WH_DNA-bd_sf"/>
</dbReference>
<evidence type="ECO:0000256" key="1">
    <source>
        <dbReference type="ARBA" id="ARBA00022884"/>
    </source>
</evidence>
<dbReference type="InterPro" id="IPR000485">
    <property type="entry name" value="AsnC-type_HTH_dom"/>
</dbReference>
<name>A0A972JY66_9BACL</name>
<dbReference type="Pfam" id="PF13412">
    <property type="entry name" value="HTH_24"/>
    <property type="match status" value="1"/>
</dbReference>
<dbReference type="GO" id="GO:0003726">
    <property type="term" value="F:double-stranded RNA adenosine deaminase activity"/>
    <property type="evidence" value="ECO:0007669"/>
    <property type="project" value="InterPro"/>
</dbReference>
<protein>
    <submittedName>
        <fullName evidence="4">ArsR family transcriptional regulator</fullName>
    </submittedName>
</protein>
<dbReference type="PRINTS" id="PR00033">
    <property type="entry name" value="HTHASNC"/>
</dbReference>
<dbReference type="InterPro" id="IPR011991">
    <property type="entry name" value="ArsR-like_HTH"/>
</dbReference>
<proteinExistence type="predicted"/>
<dbReference type="EMBL" id="WHOD01000045">
    <property type="protein sequence ID" value="NOU93219.1"/>
    <property type="molecule type" value="Genomic_DNA"/>
</dbReference>
<gene>
    <name evidence="4" type="ORF">GC093_08295</name>
</gene>